<sequence length="240" mass="26960">MPIEQFKQDTEKEKYVHSVFTAIAHRYDLLNTALSFNQDKYWRRFAVKQAALPTGGRALDVCCGTAMLTLELAKNVINPRVTGLDFCEQMLTVGRKNVASSNYSSTVDLVQGNAMELPFADDTFDCATIGFALRNVPDIKRTIAEMRRVVKPGGRVVSLELAKPSAPVFKQLYYLYFEQILPLLGKLGVGIDGPYRWLPESLRRFPHQSVICDYFTEVGLQQARYYELTGGIVAVHVGIK</sequence>
<dbReference type="NCBIfam" id="TIGR01934">
    <property type="entry name" value="MenG_MenH_UbiE"/>
    <property type="match status" value="1"/>
</dbReference>
<keyword evidence="1 4" id="KW-0489">Methyltransferase</keyword>
<keyword evidence="4" id="KW-0474">Menaquinone biosynthesis</keyword>
<dbReference type="PANTHER" id="PTHR43591">
    <property type="entry name" value="METHYLTRANSFERASE"/>
    <property type="match status" value="1"/>
</dbReference>
<protein>
    <recommendedName>
        <fullName evidence="4">Demethylmenaquinone methyltransferase</fullName>
        <ecNumber evidence="4">2.1.1.163</ecNumber>
    </recommendedName>
</protein>
<dbReference type="GO" id="GO:0043770">
    <property type="term" value="F:demethylmenaquinone methyltransferase activity"/>
    <property type="evidence" value="ECO:0007669"/>
    <property type="project" value="UniProtKB-UniRule"/>
</dbReference>
<comment type="similarity">
    <text evidence="4">Belongs to the class I-like SAM-binding methyltransferase superfamily. MenG/UbiE family.</text>
</comment>
<feature type="binding site" evidence="4">
    <location>
        <begin position="113"/>
        <end position="114"/>
    </location>
    <ligand>
        <name>S-adenosyl-L-methionine</name>
        <dbReference type="ChEBI" id="CHEBI:59789"/>
    </ligand>
</feature>
<dbReference type="NCBIfam" id="NF001244">
    <property type="entry name" value="PRK00216.1-5"/>
    <property type="match status" value="1"/>
</dbReference>
<dbReference type="GO" id="GO:0009234">
    <property type="term" value="P:menaquinone biosynthetic process"/>
    <property type="evidence" value="ECO:0007669"/>
    <property type="project" value="UniProtKB-UniRule"/>
</dbReference>
<dbReference type="SUPFAM" id="SSF53335">
    <property type="entry name" value="S-adenosyl-L-methionine-dependent methyltransferases"/>
    <property type="match status" value="1"/>
</dbReference>
<comment type="catalytic activity">
    <reaction evidence="4">
        <text>a 2-demethylmenaquinol + S-adenosyl-L-methionine = a menaquinol + S-adenosyl-L-homocysteine + H(+)</text>
        <dbReference type="Rhea" id="RHEA:42640"/>
        <dbReference type="Rhea" id="RHEA-COMP:9539"/>
        <dbReference type="Rhea" id="RHEA-COMP:9563"/>
        <dbReference type="ChEBI" id="CHEBI:15378"/>
        <dbReference type="ChEBI" id="CHEBI:18151"/>
        <dbReference type="ChEBI" id="CHEBI:55437"/>
        <dbReference type="ChEBI" id="CHEBI:57856"/>
        <dbReference type="ChEBI" id="CHEBI:59789"/>
        <dbReference type="EC" id="2.1.1.163"/>
    </reaction>
</comment>
<dbReference type="InterPro" id="IPR004033">
    <property type="entry name" value="UbiE/COQ5_MeTrFase"/>
</dbReference>
<dbReference type="PANTHER" id="PTHR43591:SF24">
    <property type="entry name" value="2-METHOXY-6-POLYPRENYL-1,4-BENZOQUINOL METHYLASE, MITOCHONDRIAL"/>
    <property type="match status" value="1"/>
</dbReference>
<comment type="caution">
    <text evidence="5">The sequence shown here is derived from an EMBL/GenBank/DDBJ whole genome shotgun (WGS) entry which is preliminary data.</text>
</comment>
<dbReference type="Gene3D" id="3.40.50.150">
    <property type="entry name" value="Vaccinia Virus protein VP39"/>
    <property type="match status" value="1"/>
</dbReference>
<comment type="pathway">
    <text evidence="4">Quinol/quinone metabolism; menaquinone biosynthesis; menaquinol from 1,4-dihydroxy-2-naphthoate: step 2/2.</text>
</comment>
<dbReference type="EMBL" id="SLUI01000004">
    <property type="protein sequence ID" value="TCL38159.1"/>
    <property type="molecule type" value="Genomic_DNA"/>
</dbReference>
<dbReference type="HAMAP" id="MF_01813">
    <property type="entry name" value="MenG_UbiE_methyltr"/>
    <property type="match status" value="1"/>
</dbReference>
<dbReference type="AlphaFoldDB" id="A0A4R1Q7N5"/>
<evidence type="ECO:0000256" key="2">
    <source>
        <dbReference type="ARBA" id="ARBA00022679"/>
    </source>
</evidence>
<proteinExistence type="inferred from homology"/>
<dbReference type="RefSeq" id="WP_243650462.1">
    <property type="nucleotide sequence ID" value="NZ_DAMAKO010000007.1"/>
</dbReference>
<dbReference type="PROSITE" id="PS51608">
    <property type="entry name" value="SAM_MT_UBIE"/>
    <property type="match status" value="1"/>
</dbReference>
<evidence type="ECO:0000313" key="5">
    <source>
        <dbReference type="EMBL" id="TCL38159.1"/>
    </source>
</evidence>
<dbReference type="PROSITE" id="PS01183">
    <property type="entry name" value="UBIE_1"/>
    <property type="match status" value="1"/>
</dbReference>
<organism evidence="5 6">
    <name type="scientific">Anaerospora hongkongensis</name>
    <dbReference type="NCBI Taxonomy" id="244830"/>
    <lineage>
        <taxon>Bacteria</taxon>
        <taxon>Bacillati</taxon>
        <taxon>Bacillota</taxon>
        <taxon>Negativicutes</taxon>
        <taxon>Selenomonadales</taxon>
        <taxon>Sporomusaceae</taxon>
        <taxon>Anaerospora</taxon>
    </lineage>
</organism>
<feature type="binding site" evidence="4">
    <location>
        <position position="65"/>
    </location>
    <ligand>
        <name>S-adenosyl-L-methionine</name>
        <dbReference type="ChEBI" id="CHEBI:59789"/>
    </ligand>
</feature>
<name>A0A4R1Q7N5_9FIRM</name>
<dbReference type="Pfam" id="PF01209">
    <property type="entry name" value="Ubie_methyltran"/>
    <property type="match status" value="1"/>
</dbReference>
<comment type="caution">
    <text evidence="4">Lacks conserved residue(s) required for the propagation of feature annotation.</text>
</comment>
<dbReference type="InterPro" id="IPR029063">
    <property type="entry name" value="SAM-dependent_MTases_sf"/>
</dbReference>
<keyword evidence="3 4" id="KW-0949">S-adenosyl-L-methionine</keyword>
<evidence type="ECO:0000313" key="6">
    <source>
        <dbReference type="Proteomes" id="UP000295063"/>
    </source>
</evidence>
<gene>
    <name evidence="4" type="primary">menG</name>
    <name evidence="5" type="ORF">EV210_104126</name>
</gene>
<keyword evidence="2 4" id="KW-0808">Transferase</keyword>
<accession>A0A4R1Q7N5</accession>
<dbReference type="EC" id="2.1.1.163" evidence="4"/>
<evidence type="ECO:0000256" key="4">
    <source>
        <dbReference type="HAMAP-Rule" id="MF_01813"/>
    </source>
</evidence>
<keyword evidence="6" id="KW-1185">Reference proteome</keyword>
<dbReference type="CDD" id="cd02440">
    <property type="entry name" value="AdoMet_MTases"/>
    <property type="match status" value="1"/>
</dbReference>
<dbReference type="Proteomes" id="UP000295063">
    <property type="component" value="Unassembled WGS sequence"/>
</dbReference>
<dbReference type="GO" id="GO:0032259">
    <property type="term" value="P:methylation"/>
    <property type="evidence" value="ECO:0007669"/>
    <property type="project" value="UniProtKB-KW"/>
</dbReference>
<dbReference type="NCBIfam" id="NF001243">
    <property type="entry name" value="PRK00216.1-4"/>
    <property type="match status" value="1"/>
</dbReference>
<feature type="binding site" evidence="4">
    <location>
        <position position="85"/>
    </location>
    <ligand>
        <name>S-adenosyl-L-methionine</name>
        <dbReference type="ChEBI" id="CHEBI:59789"/>
    </ligand>
</feature>
<evidence type="ECO:0000256" key="3">
    <source>
        <dbReference type="ARBA" id="ARBA00022691"/>
    </source>
</evidence>
<evidence type="ECO:0000256" key="1">
    <source>
        <dbReference type="ARBA" id="ARBA00022603"/>
    </source>
</evidence>
<dbReference type="UniPathway" id="UPA00079">
    <property type="reaction ID" value="UER00169"/>
</dbReference>
<dbReference type="InterPro" id="IPR023576">
    <property type="entry name" value="UbiE/COQ5_MeTrFase_CS"/>
</dbReference>
<comment type="function">
    <text evidence="4">Methyltransferase required for the conversion of demethylmenaquinol (DMKH2) to menaquinol (MKH2).</text>
</comment>
<reference evidence="5 6" key="1">
    <citation type="submission" date="2019-03" db="EMBL/GenBank/DDBJ databases">
        <title>Genomic Encyclopedia of Type Strains, Phase IV (KMG-IV): sequencing the most valuable type-strain genomes for metagenomic binning, comparative biology and taxonomic classification.</title>
        <authorList>
            <person name="Goeker M."/>
        </authorList>
    </citation>
    <scope>NUCLEOTIDE SEQUENCE [LARGE SCALE GENOMIC DNA]</scope>
    <source>
        <strain evidence="5 6">DSM 15969</strain>
    </source>
</reference>